<comment type="caution">
    <text evidence="2">The sequence shown here is derived from an EMBL/GenBank/DDBJ whole genome shotgun (WGS) entry which is preliminary data.</text>
</comment>
<proteinExistence type="predicted"/>
<dbReference type="AlphaFoldDB" id="A0A444X2F8"/>
<evidence type="ECO:0000259" key="1">
    <source>
        <dbReference type="Pfam" id="PF07014"/>
    </source>
</evidence>
<dbReference type="InterPro" id="IPR009743">
    <property type="entry name" value="Hs1pro-1_C"/>
</dbReference>
<dbReference type="InterPro" id="IPR038759">
    <property type="entry name" value="HSPRO1/HSPRO2"/>
</dbReference>
<dbReference type="STRING" id="3818.A0A444X2F8"/>
<accession>A0A444X2F8</accession>
<organism evidence="2 3">
    <name type="scientific">Arachis hypogaea</name>
    <name type="common">Peanut</name>
    <dbReference type="NCBI Taxonomy" id="3818"/>
    <lineage>
        <taxon>Eukaryota</taxon>
        <taxon>Viridiplantae</taxon>
        <taxon>Streptophyta</taxon>
        <taxon>Embryophyta</taxon>
        <taxon>Tracheophyta</taxon>
        <taxon>Spermatophyta</taxon>
        <taxon>Magnoliopsida</taxon>
        <taxon>eudicotyledons</taxon>
        <taxon>Gunneridae</taxon>
        <taxon>Pentapetalae</taxon>
        <taxon>rosids</taxon>
        <taxon>fabids</taxon>
        <taxon>Fabales</taxon>
        <taxon>Fabaceae</taxon>
        <taxon>Papilionoideae</taxon>
        <taxon>50 kb inversion clade</taxon>
        <taxon>dalbergioids sensu lato</taxon>
        <taxon>Dalbergieae</taxon>
        <taxon>Pterocarpus clade</taxon>
        <taxon>Arachis</taxon>
    </lineage>
</organism>
<keyword evidence="3" id="KW-1185">Reference proteome</keyword>
<evidence type="ECO:0000313" key="2">
    <source>
        <dbReference type="EMBL" id="RYQ83861.1"/>
    </source>
</evidence>
<dbReference type="Pfam" id="PF07014">
    <property type="entry name" value="Hs1pro-1_C"/>
    <property type="match status" value="1"/>
</dbReference>
<name>A0A444X2F8_ARAHY</name>
<dbReference type="PANTHER" id="PTHR34795">
    <property type="entry name" value="NEMATODE RESISTANCE PROTEIN-LIKE HSPRO1"/>
    <property type="match status" value="1"/>
</dbReference>
<reference evidence="2 3" key="1">
    <citation type="submission" date="2019-01" db="EMBL/GenBank/DDBJ databases">
        <title>Sequencing of cultivated peanut Arachis hypogaea provides insights into genome evolution and oil improvement.</title>
        <authorList>
            <person name="Chen X."/>
        </authorList>
    </citation>
    <scope>NUCLEOTIDE SEQUENCE [LARGE SCALE GENOMIC DNA]</scope>
    <source>
        <strain evidence="3">cv. Fuhuasheng</strain>
        <tissue evidence="2">Leaves</tissue>
    </source>
</reference>
<dbReference type="PANTHER" id="PTHR34795:SF1">
    <property type="entry name" value="NEMATODE RESISTANCE PROTEIN-LIKE HSPRO1"/>
    <property type="match status" value="1"/>
</dbReference>
<dbReference type="EMBL" id="SDMP01000020">
    <property type="protein sequence ID" value="RYQ83861.1"/>
    <property type="molecule type" value="Genomic_DNA"/>
</dbReference>
<evidence type="ECO:0000313" key="3">
    <source>
        <dbReference type="Proteomes" id="UP000289738"/>
    </source>
</evidence>
<protein>
    <recommendedName>
        <fullName evidence="1">Hs1pro-1 C-terminal domain-containing protein</fullName>
    </recommendedName>
</protein>
<sequence>MQMVAAVMGNVEATGNRVGMGCEGGDSLTQIFMEPTYFPSLDAAKTFLGYFWDNKTNNNNNDHGKRVNSFVADRRIRC</sequence>
<feature type="domain" description="Hs1pro-1 C-terminal" evidence="1">
    <location>
        <begin position="2"/>
        <end position="54"/>
    </location>
</feature>
<dbReference type="Proteomes" id="UP000289738">
    <property type="component" value="Chromosome B10"/>
</dbReference>
<gene>
    <name evidence="2" type="ORF">Ahy_B10g102729</name>
</gene>